<dbReference type="EMBL" id="CP012036">
    <property type="protein sequence ID" value="ALF53976.1"/>
    <property type="molecule type" value="Genomic_DNA"/>
</dbReference>
<reference evidence="2" key="1">
    <citation type="submission" date="2015-07" db="EMBL/GenBank/DDBJ databases">
        <title>Genome Of Nitrogen-Fixing Cyanobacterium Nostoc piscinale CENA21 From Solimoes/Amazon River Floodplain Sediments And Comparative Genomics To Uncover Biosynthetic Natural Products Potential.</title>
        <authorList>
            <person name="Leao T.F."/>
            <person name="Leao P.N."/>
            <person name="Guimaraes P.I."/>
            <person name="de Melo A.G.C."/>
            <person name="Ramos R.T.J."/>
            <person name="Silva A."/>
            <person name="Fiore M.F."/>
            <person name="Schneider M.P.C."/>
        </authorList>
    </citation>
    <scope>NUCLEOTIDE SEQUENCE [LARGE SCALE GENOMIC DNA]</scope>
    <source>
        <strain evidence="2">CENA21</strain>
    </source>
</reference>
<name>A0A0M4TX79_9NOSO</name>
<dbReference type="PATRIC" id="fig|224013.5.peg.3796"/>
<reference evidence="1 2" key="2">
    <citation type="journal article" date="2016" name="Genome Announc.">
        <title>Draft Genome Sequence of the N2-Fixing Cyanobacterium Nostoc piscinale CENA21, Isolated from the Brazilian Amazon Floodplain.</title>
        <authorList>
            <person name="Leao T."/>
            <person name="Guimaraes P.I."/>
            <person name="de Melo A.G."/>
            <person name="Ramos R.T."/>
            <person name="Leao P.N."/>
            <person name="Silva A."/>
            <person name="Fiore M.F."/>
            <person name="Schneider M.P."/>
        </authorList>
    </citation>
    <scope>NUCLEOTIDE SEQUENCE [LARGE SCALE GENOMIC DNA]</scope>
    <source>
        <strain evidence="1 2">CENA21</strain>
    </source>
</reference>
<accession>A0A0M4TX79</accession>
<sequence>MPKLQQRNHQLPLMLLRTNIPKAKSGFFSFPANFPDLKIFVQFIIQKLSLSVYNFVAGIIKYSSTPEEFNFGYFYCLSSSSTSFKLKRVGLSNQYSW</sequence>
<proteinExistence type="predicted"/>
<protein>
    <submittedName>
        <fullName evidence="1">Uncharacterized protein</fullName>
    </submittedName>
</protein>
<keyword evidence="2" id="KW-1185">Reference proteome</keyword>
<gene>
    <name evidence="1" type="ORF">ACX27_15730</name>
</gene>
<evidence type="ECO:0000313" key="2">
    <source>
        <dbReference type="Proteomes" id="UP000062645"/>
    </source>
</evidence>
<dbReference type="KEGG" id="npz:ACX27_15730"/>
<organism evidence="1 2">
    <name type="scientific">Nostoc piscinale CENA21</name>
    <dbReference type="NCBI Taxonomy" id="224013"/>
    <lineage>
        <taxon>Bacteria</taxon>
        <taxon>Bacillati</taxon>
        <taxon>Cyanobacteriota</taxon>
        <taxon>Cyanophyceae</taxon>
        <taxon>Nostocales</taxon>
        <taxon>Nostocaceae</taxon>
        <taxon>Nostoc</taxon>
    </lineage>
</organism>
<dbReference type="Proteomes" id="UP000062645">
    <property type="component" value="Chromosome"/>
</dbReference>
<dbReference type="AlphaFoldDB" id="A0A0M4TX79"/>
<evidence type="ECO:0000313" key="1">
    <source>
        <dbReference type="EMBL" id="ALF53976.1"/>
    </source>
</evidence>